<name>A0A0N0U413_9HYME</name>
<dbReference type="EMBL" id="KQ435863">
    <property type="protein sequence ID" value="KOX70352.1"/>
    <property type="molecule type" value="Genomic_DNA"/>
</dbReference>
<accession>A0A0N0U413</accession>
<sequence>MIRSFGNGDGNTASVFYGVGLTGVSGSAVANLLGIEPHCALNRSSRLQKNLSPLQLHRRSTRMYLSAPLSESMQRNTPWRLSPFLTSFCRLISLSGESFHNRRSSQAQLIEDYLA</sequence>
<evidence type="ECO:0000313" key="2">
    <source>
        <dbReference type="Proteomes" id="UP000053105"/>
    </source>
</evidence>
<gene>
    <name evidence="1" type="ORF">WN51_04755</name>
</gene>
<reference evidence="1 2" key="1">
    <citation type="submission" date="2015-07" db="EMBL/GenBank/DDBJ databases">
        <title>The genome of Melipona quadrifasciata.</title>
        <authorList>
            <person name="Pan H."/>
            <person name="Kapheim K."/>
        </authorList>
    </citation>
    <scope>NUCLEOTIDE SEQUENCE [LARGE SCALE GENOMIC DNA]</scope>
    <source>
        <strain evidence="1">0111107301</strain>
        <tissue evidence="1">Whole body</tissue>
    </source>
</reference>
<dbReference type="Proteomes" id="UP000053105">
    <property type="component" value="Unassembled WGS sequence"/>
</dbReference>
<organism evidence="1 2">
    <name type="scientific">Melipona quadrifasciata</name>
    <dbReference type="NCBI Taxonomy" id="166423"/>
    <lineage>
        <taxon>Eukaryota</taxon>
        <taxon>Metazoa</taxon>
        <taxon>Ecdysozoa</taxon>
        <taxon>Arthropoda</taxon>
        <taxon>Hexapoda</taxon>
        <taxon>Insecta</taxon>
        <taxon>Pterygota</taxon>
        <taxon>Neoptera</taxon>
        <taxon>Endopterygota</taxon>
        <taxon>Hymenoptera</taxon>
        <taxon>Apocrita</taxon>
        <taxon>Aculeata</taxon>
        <taxon>Apoidea</taxon>
        <taxon>Anthophila</taxon>
        <taxon>Apidae</taxon>
        <taxon>Melipona</taxon>
    </lineage>
</organism>
<dbReference type="AlphaFoldDB" id="A0A0N0U413"/>
<proteinExistence type="predicted"/>
<protein>
    <submittedName>
        <fullName evidence="1">Uncharacterized protein</fullName>
    </submittedName>
</protein>
<keyword evidence="2" id="KW-1185">Reference proteome</keyword>
<evidence type="ECO:0000313" key="1">
    <source>
        <dbReference type="EMBL" id="KOX70352.1"/>
    </source>
</evidence>